<dbReference type="InterPro" id="IPR035940">
    <property type="entry name" value="CAP_sf"/>
</dbReference>
<comment type="caution">
    <text evidence="3">The sequence shown here is derived from an EMBL/GenBank/DDBJ whole genome shotgun (WGS) entry which is preliminary data.</text>
</comment>
<organism evidence="3 4">
    <name type="scientific">Paenibacillus radicis</name>
    <name type="common">ex Gao et al. 2016</name>
    <dbReference type="NCBI Taxonomy" id="1737354"/>
    <lineage>
        <taxon>Bacteria</taxon>
        <taxon>Bacillati</taxon>
        <taxon>Bacillota</taxon>
        <taxon>Bacilli</taxon>
        <taxon>Bacillales</taxon>
        <taxon>Paenibacillaceae</taxon>
        <taxon>Paenibacillus</taxon>
    </lineage>
</organism>
<dbReference type="SUPFAM" id="SSF55797">
    <property type="entry name" value="PR-1-like"/>
    <property type="match status" value="1"/>
</dbReference>
<reference evidence="3 4" key="1">
    <citation type="journal article" date="2014" name="Int. J. Syst. Evol. Microbiol.">
        <title>Complete genome sequence of Corynebacterium casei LMG S-19264T (=DSM 44701T), isolated from a smear-ripened cheese.</title>
        <authorList>
            <consortium name="US DOE Joint Genome Institute (JGI-PGF)"/>
            <person name="Walter F."/>
            <person name="Albersmeier A."/>
            <person name="Kalinowski J."/>
            <person name="Ruckert C."/>
        </authorList>
    </citation>
    <scope>NUCLEOTIDE SEQUENCE [LARGE SCALE GENOMIC DNA]</scope>
    <source>
        <strain evidence="3 4">CGMCC 1.15286</strain>
    </source>
</reference>
<dbReference type="Pfam" id="PF00188">
    <property type="entry name" value="CAP"/>
    <property type="match status" value="1"/>
</dbReference>
<proteinExistence type="predicted"/>
<keyword evidence="4" id="KW-1185">Reference proteome</keyword>
<feature type="domain" description="SCP" evidence="2">
    <location>
        <begin position="52"/>
        <end position="185"/>
    </location>
</feature>
<dbReference type="Proteomes" id="UP000600247">
    <property type="component" value="Unassembled WGS sequence"/>
</dbReference>
<name>A0A917HK84_9BACL</name>
<sequence>MARKQVASSTRKRRVKPIATNRSRKSRKYNLMLTRSRTRSRARISQLADDVFNLTNEARAAAGLRPLKKLLITTTLPNGETLTTDQLSDIATLKARDMRDNHYFAHTSPTYGTPGEMLTEFGVNWTAYGENIAAGQRTPEAVMQSWLNSPGHRANILNPNFTYLGVGYVPGNDQSEFQTYWTQLFVTL</sequence>
<evidence type="ECO:0000313" key="3">
    <source>
        <dbReference type="EMBL" id="GGG81841.1"/>
    </source>
</evidence>
<evidence type="ECO:0000256" key="1">
    <source>
        <dbReference type="SAM" id="MobiDB-lite"/>
    </source>
</evidence>
<dbReference type="AlphaFoldDB" id="A0A917HK84"/>
<dbReference type="CDD" id="cd05379">
    <property type="entry name" value="CAP_bacterial"/>
    <property type="match status" value="1"/>
</dbReference>
<protein>
    <recommendedName>
        <fullName evidence="2">SCP domain-containing protein</fullName>
    </recommendedName>
</protein>
<dbReference type="PANTHER" id="PTHR31157:SF1">
    <property type="entry name" value="SCP DOMAIN-CONTAINING PROTEIN"/>
    <property type="match status" value="1"/>
</dbReference>
<feature type="region of interest" description="Disordered" evidence="1">
    <location>
        <begin position="1"/>
        <end position="26"/>
    </location>
</feature>
<dbReference type="EMBL" id="BMHY01000010">
    <property type="protein sequence ID" value="GGG81841.1"/>
    <property type="molecule type" value="Genomic_DNA"/>
</dbReference>
<dbReference type="RefSeq" id="WP_188891420.1">
    <property type="nucleotide sequence ID" value="NZ_BMHY01000010.1"/>
</dbReference>
<dbReference type="Gene3D" id="3.40.33.10">
    <property type="entry name" value="CAP"/>
    <property type="match status" value="1"/>
</dbReference>
<evidence type="ECO:0000313" key="4">
    <source>
        <dbReference type="Proteomes" id="UP000600247"/>
    </source>
</evidence>
<gene>
    <name evidence="3" type="ORF">GCM10010918_43930</name>
</gene>
<dbReference type="PANTHER" id="PTHR31157">
    <property type="entry name" value="SCP DOMAIN-CONTAINING PROTEIN"/>
    <property type="match status" value="1"/>
</dbReference>
<dbReference type="InterPro" id="IPR014044">
    <property type="entry name" value="CAP_dom"/>
</dbReference>
<evidence type="ECO:0000259" key="2">
    <source>
        <dbReference type="Pfam" id="PF00188"/>
    </source>
</evidence>
<accession>A0A917HK84</accession>
<feature type="compositionally biased region" description="Basic residues" evidence="1">
    <location>
        <begin position="10"/>
        <end position="26"/>
    </location>
</feature>